<dbReference type="Gene3D" id="1.10.1380.10">
    <property type="entry name" value="Neutral endopeptidase , domain2"/>
    <property type="match status" value="2"/>
</dbReference>
<sequence>MKVPAFLKKKKVQYAILITGFLLTLSLFIAILIGSVGNFINRDDFKPICETDKCYELANRMASYMDNSTDPCIDFYKFSCGNFETGFQKTHDNYEVDRKMFRKHFNFSTYKPKTTPQKIAMVLMDKCMKTDNVEIIEQSVWKSTDLTDILVEISKVSIGKTHFLKNDINMWSFGNSLENVYLVLSLESGIDEIYKDEYNKILNDNPILKTEKLGKSDGTTNPFPFLDIKKYLRELMALQELVNLKGVETIRDELKPLYNKVLGKYVVGKNVTGKERDEQCFGKIEKMFPGTFAMIFAEQFVPKENLKRAKENLKELKEVFREMIDENDWMEQELKDGFKKEADLIEASFGIPEEYEDMENVEKMYGSVQKTKPAEQQTYLELVRNLLKMNAEETFLRIAKKADITLLAGPLIANAYFHYASHRTSFGLVWMIYPKIDMDLPNWNTIVDFSSILGHEMGHSFDAHYFETNELFGKHPISPKTREEFKKRVDCFIEKYRFDLAIRLFKKLLDDRRQQKLPVIDQYTVEQQFYLRYSYMKCSRKYDKSDIESAKNDTHSIYEFRVNGVLSNSDDFAKAFGCAKNTPMNPEKKCPLY</sequence>
<gene>
    <name evidence="12" type="ORF">CAMP_LOCUS2292</name>
</gene>
<dbReference type="GO" id="GO:0005886">
    <property type="term" value="C:plasma membrane"/>
    <property type="evidence" value="ECO:0007669"/>
    <property type="project" value="TreeGrafter"/>
</dbReference>
<evidence type="ECO:0000259" key="10">
    <source>
        <dbReference type="Pfam" id="PF01431"/>
    </source>
</evidence>
<name>A0A9P1MU10_9PELO</name>
<keyword evidence="9" id="KW-0812">Transmembrane</keyword>
<accession>A0A9P1MU10</accession>
<keyword evidence="4" id="KW-0479">Metal-binding</keyword>
<dbReference type="GO" id="GO:0046872">
    <property type="term" value="F:metal ion binding"/>
    <property type="evidence" value="ECO:0007669"/>
    <property type="project" value="UniProtKB-KW"/>
</dbReference>
<keyword evidence="9" id="KW-1133">Transmembrane helix</keyword>
<reference evidence="12" key="1">
    <citation type="submission" date="2022-11" db="EMBL/GenBank/DDBJ databases">
        <authorList>
            <person name="Kikuchi T."/>
        </authorList>
    </citation>
    <scope>NUCLEOTIDE SEQUENCE</scope>
    <source>
        <strain evidence="12">PS1010</strain>
    </source>
</reference>
<dbReference type="PANTHER" id="PTHR11733">
    <property type="entry name" value="ZINC METALLOPROTEASE FAMILY M13 NEPRILYSIN-RELATED"/>
    <property type="match status" value="1"/>
</dbReference>
<feature type="domain" description="Peptidase M13 C-terminal" evidence="10">
    <location>
        <begin position="500"/>
        <end position="591"/>
    </location>
</feature>
<dbReference type="GO" id="GO:0004222">
    <property type="term" value="F:metalloendopeptidase activity"/>
    <property type="evidence" value="ECO:0007669"/>
    <property type="project" value="InterPro"/>
</dbReference>
<comment type="caution">
    <text evidence="12">The sequence shown here is derived from an EMBL/GenBank/DDBJ whole genome shotgun (WGS) entry which is preliminary data.</text>
</comment>
<evidence type="ECO:0000256" key="8">
    <source>
        <dbReference type="SAM" id="Coils"/>
    </source>
</evidence>
<dbReference type="GO" id="GO:0016485">
    <property type="term" value="P:protein processing"/>
    <property type="evidence" value="ECO:0007669"/>
    <property type="project" value="TreeGrafter"/>
</dbReference>
<keyword evidence="5" id="KW-0378">Hydrolase</keyword>
<evidence type="ECO:0000313" key="13">
    <source>
        <dbReference type="Proteomes" id="UP001152747"/>
    </source>
</evidence>
<dbReference type="InterPro" id="IPR008753">
    <property type="entry name" value="Peptidase_M13_N"/>
</dbReference>
<evidence type="ECO:0000256" key="3">
    <source>
        <dbReference type="ARBA" id="ARBA00022670"/>
    </source>
</evidence>
<evidence type="ECO:0000256" key="9">
    <source>
        <dbReference type="SAM" id="Phobius"/>
    </source>
</evidence>
<keyword evidence="7" id="KW-0482">Metalloprotease</keyword>
<dbReference type="Proteomes" id="UP001152747">
    <property type="component" value="Unassembled WGS sequence"/>
</dbReference>
<evidence type="ECO:0000256" key="5">
    <source>
        <dbReference type="ARBA" id="ARBA00022801"/>
    </source>
</evidence>
<dbReference type="InterPro" id="IPR000718">
    <property type="entry name" value="Peptidase_M13"/>
</dbReference>
<dbReference type="EMBL" id="CANHGI010000001">
    <property type="protein sequence ID" value="CAI5439655.1"/>
    <property type="molecule type" value="Genomic_DNA"/>
</dbReference>
<keyword evidence="3" id="KW-0645">Protease</keyword>
<proteinExistence type="inferred from homology"/>
<evidence type="ECO:0000256" key="4">
    <source>
        <dbReference type="ARBA" id="ARBA00022723"/>
    </source>
</evidence>
<evidence type="ECO:0000313" key="12">
    <source>
        <dbReference type="EMBL" id="CAI5439655.1"/>
    </source>
</evidence>
<feature type="domain" description="Peptidase M13 N-terminal" evidence="11">
    <location>
        <begin position="257"/>
        <end position="352"/>
    </location>
</feature>
<evidence type="ECO:0000259" key="11">
    <source>
        <dbReference type="Pfam" id="PF05649"/>
    </source>
</evidence>
<protein>
    <recommendedName>
        <fullName evidence="14">Peptidase M13 C-terminal domain-containing protein</fullName>
    </recommendedName>
</protein>
<keyword evidence="8" id="KW-0175">Coiled coil</keyword>
<dbReference type="OrthoDB" id="6475849at2759"/>
<keyword evidence="9" id="KW-0472">Membrane</keyword>
<comment type="similarity">
    <text evidence="2">Belongs to the peptidase M13 family.</text>
</comment>
<evidence type="ECO:0000256" key="2">
    <source>
        <dbReference type="ARBA" id="ARBA00007357"/>
    </source>
</evidence>
<dbReference type="InterPro" id="IPR024079">
    <property type="entry name" value="MetalloPept_cat_dom_sf"/>
</dbReference>
<evidence type="ECO:0000256" key="7">
    <source>
        <dbReference type="ARBA" id="ARBA00023049"/>
    </source>
</evidence>
<comment type="cofactor">
    <cofactor evidence="1">
        <name>Zn(2+)</name>
        <dbReference type="ChEBI" id="CHEBI:29105"/>
    </cofactor>
</comment>
<feature type="transmembrane region" description="Helical" evidence="9">
    <location>
        <begin position="12"/>
        <end position="40"/>
    </location>
</feature>
<evidence type="ECO:0000256" key="1">
    <source>
        <dbReference type="ARBA" id="ARBA00001947"/>
    </source>
</evidence>
<dbReference type="InterPro" id="IPR018497">
    <property type="entry name" value="Peptidase_M13_C"/>
</dbReference>
<dbReference type="Pfam" id="PF01431">
    <property type="entry name" value="Peptidase_M13"/>
    <property type="match status" value="1"/>
</dbReference>
<dbReference type="Gene3D" id="3.40.390.10">
    <property type="entry name" value="Collagenase (Catalytic Domain)"/>
    <property type="match status" value="3"/>
</dbReference>
<keyword evidence="6" id="KW-0862">Zinc</keyword>
<keyword evidence="13" id="KW-1185">Reference proteome</keyword>
<dbReference type="AlphaFoldDB" id="A0A9P1MU10"/>
<dbReference type="InterPro" id="IPR042089">
    <property type="entry name" value="Peptidase_M13_dom_2"/>
</dbReference>
<evidence type="ECO:0008006" key="14">
    <source>
        <dbReference type="Google" id="ProtNLM"/>
    </source>
</evidence>
<dbReference type="PROSITE" id="PS51885">
    <property type="entry name" value="NEPRILYSIN"/>
    <property type="match status" value="1"/>
</dbReference>
<dbReference type="SUPFAM" id="SSF55486">
    <property type="entry name" value="Metalloproteases ('zincins'), catalytic domain"/>
    <property type="match status" value="1"/>
</dbReference>
<organism evidence="12 13">
    <name type="scientific">Caenorhabditis angaria</name>
    <dbReference type="NCBI Taxonomy" id="860376"/>
    <lineage>
        <taxon>Eukaryota</taxon>
        <taxon>Metazoa</taxon>
        <taxon>Ecdysozoa</taxon>
        <taxon>Nematoda</taxon>
        <taxon>Chromadorea</taxon>
        <taxon>Rhabditida</taxon>
        <taxon>Rhabditina</taxon>
        <taxon>Rhabditomorpha</taxon>
        <taxon>Rhabditoidea</taxon>
        <taxon>Rhabditidae</taxon>
        <taxon>Peloderinae</taxon>
        <taxon>Caenorhabditis</taxon>
    </lineage>
</organism>
<dbReference type="PANTHER" id="PTHR11733:SF133">
    <property type="entry name" value="PHOSPHATE-REGULATING NEUTRAL ENDOPEPTIDASE PHEX"/>
    <property type="match status" value="1"/>
</dbReference>
<dbReference type="Pfam" id="PF05649">
    <property type="entry name" value="Peptidase_M13_N"/>
    <property type="match status" value="1"/>
</dbReference>
<evidence type="ECO:0000256" key="6">
    <source>
        <dbReference type="ARBA" id="ARBA00022833"/>
    </source>
</evidence>
<feature type="coiled-coil region" evidence="8">
    <location>
        <begin position="303"/>
        <end position="333"/>
    </location>
</feature>